<dbReference type="InterPro" id="IPR020841">
    <property type="entry name" value="PKS_Beta-ketoAc_synthase_dom"/>
</dbReference>
<dbReference type="Gene3D" id="1.10.1200.10">
    <property type="entry name" value="ACP-like"/>
    <property type="match status" value="2"/>
</dbReference>
<protein>
    <submittedName>
        <fullName evidence="11">Uncharacterized protein</fullName>
    </submittedName>
</protein>
<dbReference type="CDD" id="cd00833">
    <property type="entry name" value="PKS"/>
    <property type="match status" value="1"/>
</dbReference>
<dbReference type="PROSITE" id="PS52004">
    <property type="entry name" value="KS3_2"/>
    <property type="match status" value="1"/>
</dbReference>
<dbReference type="PROSITE" id="PS52019">
    <property type="entry name" value="PKS_MFAS_DH"/>
    <property type="match status" value="1"/>
</dbReference>
<dbReference type="Pfam" id="PF00109">
    <property type="entry name" value="ketoacyl-synt"/>
    <property type="match status" value="1"/>
</dbReference>
<keyword evidence="4" id="KW-0808">Transferase</keyword>
<feature type="compositionally biased region" description="Low complexity" evidence="7">
    <location>
        <begin position="1663"/>
        <end position="1675"/>
    </location>
</feature>
<dbReference type="InterPro" id="IPR016036">
    <property type="entry name" value="Malonyl_transacylase_ACP-bd"/>
</dbReference>
<feature type="active site" description="Proton acceptor; for dehydratase activity" evidence="6">
    <location>
        <position position="1280"/>
    </location>
</feature>
<dbReference type="Pfam" id="PF00698">
    <property type="entry name" value="Acyl_transf_1"/>
    <property type="match status" value="1"/>
</dbReference>
<dbReference type="InterPro" id="IPR014030">
    <property type="entry name" value="Ketoacyl_synth_N"/>
</dbReference>
<dbReference type="PANTHER" id="PTHR43775">
    <property type="entry name" value="FATTY ACID SYNTHASE"/>
    <property type="match status" value="1"/>
</dbReference>
<keyword evidence="5" id="KW-0511">Multifunctional enzyme</keyword>
<evidence type="ECO:0000256" key="5">
    <source>
        <dbReference type="ARBA" id="ARBA00023268"/>
    </source>
</evidence>
<evidence type="ECO:0000313" key="11">
    <source>
        <dbReference type="EMBL" id="KAL2820626.1"/>
    </source>
</evidence>
<dbReference type="InterPro" id="IPR036736">
    <property type="entry name" value="ACP-like_sf"/>
</dbReference>
<dbReference type="Gene3D" id="3.40.47.10">
    <property type="match status" value="1"/>
</dbReference>
<evidence type="ECO:0000259" key="9">
    <source>
        <dbReference type="PROSITE" id="PS52004"/>
    </source>
</evidence>
<gene>
    <name evidence="11" type="ORF">BJX63DRAFT_444178</name>
</gene>
<dbReference type="InterPro" id="IPR049900">
    <property type="entry name" value="PKS_mFAS_DH"/>
</dbReference>
<keyword evidence="12" id="KW-1185">Reference proteome</keyword>
<keyword evidence="3" id="KW-0597">Phosphoprotein</keyword>
<feature type="domain" description="Carrier" evidence="8">
    <location>
        <begin position="1700"/>
        <end position="1775"/>
    </location>
</feature>
<dbReference type="InterPro" id="IPR014043">
    <property type="entry name" value="Acyl_transferase_dom"/>
</dbReference>
<dbReference type="SUPFAM" id="SSF47336">
    <property type="entry name" value="ACP-like"/>
    <property type="match status" value="2"/>
</dbReference>
<feature type="active site" description="Proton donor; for dehydratase activity" evidence="6">
    <location>
        <position position="1456"/>
    </location>
</feature>
<reference evidence="11 12" key="1">
    <citation type="submission" date="2024-07" db="EMBL/GenBank/DDBJ databases">
        <title>Section-level genome sequencing and comparative genomics of Aspergillus sections Usti and Cavernicolus.</title>
        <authorList>
            <consortium name="Lawrence Berkeley National Laboratory"/>
            <person name="Nybo J.L."/>
            <person name="Vesth T.C."/>
            <person name="Theobald S."/>
            <person name="Frisvad J.C."/>
            <person name="Larsen T.O."/>
            <person name="Kjaerboelling I."/>
            <person name="Rothschild-Mancinelli K."/>
            <person name="Lyhne E.K."/>
            <person name="Kogle M.E."/>
            <person name="Barry K."/>
            <person name="Clum A."/>
            <person name="Na H."/>
            <person name="Ledsgaard L."/>
            <person name="Lin J."/>
            <person name="Lipzen A."/>
            <person name="Kuo A."/>
            <person name="Riley R."/>
            <person name="Mondo S."/>
            <person name="Labutti K."/>
            <person name="Haridas S."/>
            <person name="Pangalinan J."/>
            <person name="Salamov A.A."/>
            <person name="Simmons B.A."/>
            <person name="Magnuson J.K."/>
            <person name="Chen J."/>
            <person name="Drula E."/>
            <person name="Henrissat B."/>
            <person name="Wiebenga A."/>
            <person name="Lubbers R.J."/>
            <person name="Gomes A.C."/>
            <person name="Makela M.R."/>
            <person name="Stajich J."/>
            <person name="Grigoriev I.V."/>
            <person name="Mortensen U.H."/>
            <person name="De Vries R.P."/>
            <person name="Baker S.E."/>
            <person name="Andersen M.R."/>
        </authorList>
    </citation>
    <scope>NUCLEOTIDE SEQUENCE [LARGE SCALE GENOMIC DNA]</scope>
    <source>
        <strain evidence="11 12">CBS 588.65</strain>
    </source>
</reference>
<evidence type="ECO:0000256" key="2">
    <source>
        <dbReference type="ARBA" id="ARBA00022450"/>
    </source>
</evidence>
<dbReference type="InterPro" id="IPR016035">
    <property type="entry name" value="Acyl_Trfase/lysoPLipase"/>
</dbReference>
<dbReference type="Proteomes" id="UP001610334">
    <property type="component" value="Unassembled WGS sequence"/>
</dbReference>
<dbReference type="Pfam" id="PF00550">
    <property type="entry name" value="PP-binding"/>
    <property type="match status" value="2"/>
</dbReference>
<sequence length="1777" mass="192227">MSSSFPSLIICGSQTSPPTSETLGQLASYLAESPDLKPLREAILALPKLWAILKITEPSLQALSDGPVISLRDWLALPASSHTDRNGWSDIPDTLPNVVLAPLTVIIHIAQYTHYLDSLGVNVADAHVRIWDASNSAAQATETQSKFQGLCIGSLTAAALECSSITTALGQNAAAAVKLAMCIGAYIDLERLANSGSEMVCFIARLAADHRRENVEEALSRYFEAYISVELDNNSMTITAPESDMPSLQRELNSVGVRVAGIPVRGRYHSEKNEHMLQSLLRLCSSASSPFWVPWGTEKLEGCLRSILTEPAHWFSDISKAVNSLSSGPQTSMTTLELGLVSCFPPSLSAVPHHYIIRGSLPAHTHQDHYRYPETSVAIIGAACKYPGADNLDQLWTLISKGQVMFSEAPPGRFKETVTGNFLSDADRFDCGLFSISPREAMYMDPQQRIALQVAYWAVGSSGYFGNAKPALDVGCYVGVGSSDYEYNVNSNTPTAYSFTGTSRAFVSGRISHFFKWTGPSITIDTACSSSGTAIHQACNGIAMGDCSMALAGGIHIMSSLPGNRHIAAAGMTNPSGPCRPFDADAAGYSRSEGCGFLVLKRLSAAIADGDDILGVIAATATNQSDGSDSITVPVIQSQINLFRQALSRAEMSPSDISYVEAHGTGTRRGDPVEYQSVREVFAGKQKVHVGSLKANIGHTESASGVAGVLKVLMMLRQGWIPAQASFASLNPTIPLQEHADPLVIDTQMQQWNRKFRAACVNNYGAAGHNVSIVICQPPRRKVLSSETTQSLRRYPYLICAQSPTSLTNYCVALGNYIEAKSLSLAEASSLVARQQNRSLHHRIVFSATSLPELQGLLRRHARSAEETLLSMPPNREARPIVLIFGGQTSSTVRFSKAVYDTCYYLRRHVDKCDALIRGMGLPSVFPHIFSRDPIDDVVILHACLFSVQYGCAAAWLDAGVSVHRVIGHSFGQLTAMCIAGIVTLDDALRLVIGRAHLIRDGWGDEKGCMLSVEIDRGGAQTLAQSEPGIEVACYNGPNNHVLVGSEKSITNLQRRASSLSLPNRRLKTTHGFHSQLVEPLMTNYLHLARTISFRNPIIPIETCSEKTTWETFTAELVAEHSRKPVYFCDAVRRIERELGPCTWLEAGSGSGAVMLAKHSLNSKSNSFCGLQLGPSNGINPVESVVDTTLELWRQGASVQFWLYHPGNQIHSSNLVELPGYQFDTNAHWLSCAGPDTDIDPTSKNSSLEDAKLVSLACLSHPEPRVCHFDLNQGNWSLAHILRGREVLGGHLWPLTLYMDVVAQAVALLTPSIPQASHIVRLAGLKIHASLGARLVDGLCLRLKQTEMWTWKFSLESDCAQHALGAVIVDDQRTSTSQFFDYPDYSSLQKDTPTTVFSAPGSVAYKLLEKVAEYDPAYRGIESIRMNNHAAIARVHLPPEAAKPGSKTSCIPILLDQFLVIAEIHALSMEDSKRCEVFACSGFDEATILTSFVGAAARGQSWSVYTMQSSKQGREILYDVFVHEAGEDEDEGKGRLVLAVLGARFARTSTRALQQIVERANAVSVSSKITTSSLPLPLQKEGSARAWSVTTNLLQELTCCLPEQISPHTVLADLGMDSLAITELEARIKAEFNLVIPGLVELDSTVETVCYRIAAAQATHGLSTSISPSSFTPSGSGSGSGSPAFESDSETQVTGMSLSLDISTMEKVTKVVAAHLSNGERVLPSSQLHSLGLDSLATLELQSDLYVNFGVKVDLLQLDESTTVSDLHALVRPSALP</sequence>
<organism evidence="11 12">
    <name type="scientific">Aspergillus granulosus</name>
    <dbReference type="NCBI Taxonomy" id="176169"/>
    <lineage>
        <taxon>Eukaryota</taxon>
        <taxon>Fungi</taxon>
        <taxon>Dikarya</taxon>
        <taxon>Ascomycota</taxon>
        <taxon>Pezizomycotina</taxon>
        <taxon>Eurotiomycetes</taxon>
        <taxon>Eurotiomycetidae</taxon>
        <taxon>Eurotiales</taxon>
        <taxon>Aspergillaceae</taxon>
        <taxon>Aspergillus</taxon>
        <taxon>Aspergillus subgen. Nidulantes</taxon>
    </lineage>
</organism>
<dbReference type="InterPro" id="IPR018201">
    <property type="entry name" value="Ketoacyl_synth_AS"/>
</dbReference>
<feature type="region of interest" description="C-terminal hotdog fold" evidence="6">
    <location>
        <begin position="1393"/>
        <end position="1554"/>
    </location>
</feature>
<dbReference type="SUPFAM" id="SSF53901">
    <property type="entry name" value="Thiolase-like"/>
    <property type="match status" value="1"/>
</dbReference>
<evidence type="ECO:0000256" key="4">
    <source>
        <dbReference type="ARBA" id="ARBA00022679"/>
    </source>
</evidence>
<feature type="region of interest" description="Disordered" evidence="7">
    <location>
        <begin position="1663"/>
        <end position="1690"/>
    </location>
</feature>
<dbReference type="SUPFAM" id="SSF55048">
    <property type="entry name" value="Probable ACP-binding domain of malonyl-CoA ACP transacylase"/>
    <property type="match status" value="1"/>
</dbReference>
<dbReference type="PROSITE" id="PS00606">
    <property type="entry name" value="KS3_1"/>
    <property type="match status" value="1"/>
</dbReference>
<dbReference type="PROSITE" id="PS50075">
    <property type="entry name" value="CARRIER"/>
    <property type="match status" value="1"/>
</dbReference>
<name>A0ABR4HYQ1_9EURO</name>
<accession>A0ABR4HYQ1</accession>
<evidence type="ECO:0000256" key="6">
    <source>
        <dbReference type="PROSITE-ProRule" id="PRU01363"/>
    </source>
</evidence>
<evidence type="ECO:0000313" key="12">
    <source>
        <dbReference type="Proteomes" id="UP001610334"/>
    </source>
</evidence>
<evidence type="ECO:0000256" key="1">
    <source>
        <dbReference type="ARBA" id="ARBA00005179"/>
    </source>
</evidence>
<proteinExistence type="predicted"/>
<dbReference type="Pfam" id="PF16073">
    <property type="entry name" value="SAT"/>
    <property type="match status" value="1"/>
</dbReference>
<keyword evidence="2" id="KW-0596">Phosphopantetheine</keyword>
<feature type="domain" description="PKS/mFAS DH" evidence="10">
    <location>
        <begin position="1246"/>
        <end position="1554"/>
    </location>
</feature>
<dbReference type="SUPFAM" id="SSF52151">
    <property type="entry name" value="FabD/lysophospholipase-like"/>
    <property type="match status" value="1"/>
</dbReference>
<dbReference type="InterPro" id="IPR032088">
    <property type="entry name" value="SAT"/>
</dbReference>
<feature type="region of interest" description="N-terminal hotdog fold" evidence="6">
    <location>
        <begin position="1246"/>
        <end position="1374"/>
    </location>
</feature>
<dbReference type="InterPro" id="IPR014031">
    <property type="entry name" value="Ketoacyl_synth_C"/>
</dbReference>
<dbReference type="Gene3D" id="3.10.129.110">
    <property type="entry name" value="Polyketide synthase dehydratase"/>
    <property type="match status" value="1"/>
</dbReference>
<evidence type="ECO:0000259" key="10">
    <source>
        <dbReference type="PROSITE" id="PS52019"/>
    </source>
</evidence>
<dbReference type="Gene3D" id="3.40.366.10">
    <property type="entry name" value="Malonyl-Coenzyme A Acyl Carrier Protein, domain 2"/>
    <property type="match status" value="2"/>
</dbReference>
<dbReference type="InterPro" id="IPR009081">
    <property type="entry name" value="PP-bd_ACP"/>
</dbReference>
<comment type="caution">
    <text evidence="11">The sequence shown here is derived from an EMBL/GenBank/DDBJ whole genome shotgun (WGS) entry which is preliminary data.</text>
</comment>
<comment type="pathway">
    <text evidence="1">Secondary metabolite biosynthesis.</text>
</comment>
<dbReference type="InterPro" id="IPR001227">
    <property type="entry name" value="Ac_transferase_dom_sf"/>
</dbReference>
<dbReference type="InterPro" id="IPR016039">
    <property type="entry name" value="Thiolase-like"/>
</dbReference>
<dbReference type="SMART" id="SM00825">
    <property type="entry name" value="PKS_KS"/>
    <property type="match status" value="1"/>
</dbReference>
<dbReference type="InterPro" id="IPR050091">
    <property type="entry name" value="PKS_NRPS_Biosynth_Enz"/>
</dbReference>
<evidence type="ECO:0000256" key="3">
    <source>
        <dbReference type="ARBA" id="ARBA00022553"/>
    </source>
</evidence>
<evidence type="ECO:0000256" key="7">
    <source>
        <dbReference type="SAM" id="MobiDB-lite"/>
    </source>
</evidence>
<dbReference type="SMART" id="SM00827">
    <property type="entry name" value="PKS_AT"/>
    <property type="match status" value="1"/>
</dbReference>
<dbReference type="InterPro" id="IPR042104">
    <property type="entry name" value="PKS_dehydratase_sf"/>
</dbReference>
<dbReference type="EMBL" id="JBFXLT010000006">
    <property type="protein sequence ID" value="KAL2820626.1"/>
    <property type="molecule type" value="Genomic_DNA"/>
</dbReference>
<evidence type="ECO:0000259" key="8">
    <source>
        <dbReference type="PROSITE" id="PS50075"/>
    </source>
</evidence>
<dbReference type="PANTHER" id="PTHR43775:SF21">
    <property type="entry name" value="NON-REDUCING POLYKETIDE SYNTHASE AUSA-RELATED"/>
    <property type="match status" value="1"/>
</dbReference>
<feature type="domain" description="Ketosynthase family 3 (KS3)" evidence="9">
    <location>
        <begin position="374"/>
        <end position="777"/>
    </location>
</feature>
<dbReference type="Pfam" id="PF02801">
    <property type="entry name" value="Ketoacyl-synt_C"/>
    <property type="match status" value="1"/>
</dbReference>
<dbReference type="Gene3D" id="3.30.70.3290">
    <property type="match status" value="1"/>
</dbReference>